<reference evidence="1 2" key="1">
    <citation type="journal article" date="2012" name="PLoS ONE">
        <title>Genome sequence and transcriptome analysis of the radioresistant bacterium Deinococcus gobiensis: insights into the extreme environmental adaptations.</title>
        <authorList>
            <person name="Yuan M."/>
            <person name="Chen M."/>
            <person name="Zhang W."/>
            <person name="Lu W."/>
            <person name="Wang J."/>
            <person name="Yang M."/>
            <person name="Zhao P."/>
            <person name="Tang R."/>
            <person name="Li X."/>
            <person name="Hao Y."/>
            <person name="Zhou Z."/>
            <person name="Zhan Y."/>
            <person name="Yu H."/>
            <person name="Teng C."/>
            <person name="Yan Y."/>
            <person name="Ping S."/>
            <person name="Wang Y."/>
            <person name="Lin M."/>
        </authorList>
    </citation>
    <scope>NUCLEOTIDE SEQUENCE [LARGE SCALE GENOMIC DNA]</scope>
    <source>
        <strain evidence="2">DSM 21396 / JCM 16679 / CGMCC 1.7299 / I-0</strain>
        <plasmid evidence="1">P2</plasmid>
    </source>
</reference>
<keyword evidence="1" id="KW-0614">Plasmid</keyword>
<dbReference type="KEGG" id="dgo:DGo_PB0260"/>
<gene>
    <name evidence="1" type="ordered locus">DGo_PB0260</name>
</gene>
<keyword evidence="2" id="KW-1185">Reference proteome</keyword>
<geneLocation type="plasmid" evidence="1 2">
    <name>P2</name>
</geneLocation>
<evidence type="ECO:0000313" key="2">
    <source>
        <dbReference type="Proteomes" id="UP000007575"/>
    </source>
</evidence>
<dbReference type="HOGENOM" id="CLU_1913610_0_0_0"/>
<proteinExistence type="predicted"/>
<accession>H8H1Y2</accession>
<protein>
    <submittedName>
        <fullName evidence="1">Uncharacterized protein</fullName>
    </submittedName>
</protein>
<evidence type="ECO:0000313" key="1">
    <source>
        <dbReference type="EMBL" id="AFD27529.1"/>
    </source>
</evidence>
<sequence length="132" mass="14073">MSYGPQFLSPEETATILQTPVQFTPQEGGTLHAALLIPTEGEAELSGDSAALSRHLGQGQAALIVQGRVQVTPDTDHSGELELLVDTVIVVTANAECRALAAQLTEARDARLRARIKLLILQVLAQMKVYAS</sequence>
<dbReference type="Proteomes" id="UP000007575">
    <property type="component" value="Plasmid P2"/>
</dbReference>
<dbReference type="AlphaFoldDB" id="H8H1Y2"/>
<organism evidence="1 2">
    <name type="scientific">Deinococcus gobiensis (strain DSM 21396 / JCM 16679 / CGMCC 1.7299 / I-0)</name>
    <dbReference type="NCBI Taxonomy" id="745776"/>
    <lineage>
        <taxon>Bacteria</taxon>
        <taxon>Thermotogati</taxon>
        <taxon>Deinococcota</taxon>
        <taxon>Deinococci</taxon>
        <taxon>Deinococcales</taxon>
        <taxon>Deinococcaceae</taxon>
        <taxon>Deinococcus</taxon>
    </lineage>
</organism>
<dbReference type="EMBL" id="CP002193">
    <property type="protein sequence ID" value="AFD27529.1"/>
    <property type="molecule type" value="Genomic_DNA"/>
</dbReference>
<dbReference type="PATRIC" id="fig|745776.4.peg.3610"/>
<name>H8H1Y2_DEIGI</name>